<dbReference type="SUPFAM" id="SSF47226">
    <property type="entry name" value="Histidine-containing phosphotransfer domain, HPT domain"/>
    <property type="match status" value="1"/>
</dbReference>
<evidence type="ECO:0000313" key="12">
    <source>
        <dbReference type="EMBL" id="KAG6398586.1"/>
    </source>
</evidence>
<evidence type="ECO:0000256" key="5">
    <source>
        <dbReference type="ARBA" id="ARBA00022853"/>
    </source>
</evidence>
<dbReference type="FunFam" id="3.30.160.60:FF:000118">
    <property type="entry name" value="Ataxin-7-like protein 3"/>
    <property type="match status" value="1"/>
</dbReference>
<evidence type="ECO:0000256" key="3">
    <source>
        <dbReference type="ARBA" id="ARBA00022771"/>
    </source>
</evidence>
<dbReference type="InterPro" id="IPR036641">
    <property type="entry name" value="HPT_dom_sf"/>
</dbReference>
<reference evidence="12" key="1">
    <citation type="submission" date="2018-01" db="EMBL/GenBank/DDBJ databases">
        <authorList>
            <person name="Mao J.F."/>
        </authorList>
    </citation>
    <scope>NUCLEOTIDE SEQUENCE</scope>
    <source>
        <strain evidence="12">Huo1</strain>
        <tissue evidence="12">Leaf</tissue>
    </source>
</reference>
<evidence type="ECO:0000256" key="7">
    <source>
        <dbReference type="ARBA" id="ARBA00023159"/>
    </source>
</evidence>
<reference evidence="12" key="2">
    <citation type="submission" date="2020-08" db="EMBL/GenBank/DDBJ databases">
        <title>Plant Genome Project.</title>
        <authorList>
            <person name="Zhang R.-G."/>
        </authorList>
    </citation>
    <scope>NUCLEOTIDE SEQUENCE</scope>
    <source>
        <strain evidence="12">Huo1</strain>
        <tissue evidence="12">Leaf</tissue>
    </source>
</reference>
<dbReference type="Gene3D" id="3.30.160.60">
    <property type="entry name" value="Classic Zinc Finger"/>
    <property type="match status" value="1"/>
</dbReference>
<dbReference type="GO" id="GO:0008270">
    <property type="term" value="F:zinc ion binding"/>
    <property type="evidence" value="ECO:0007669"/>
    <property type="project" value="UniProtKB-KW"/>
</dbReference>
<keyword evidence="5" id="KW-0156">Chromatin regulator</keyword>
<dbReference type="GO" id="GO:0006325">
    <property type="term" value="P:chromatin organization"/>
    <property type="evidence" value="ECO:0007669"/>
    <property type="project" value="UniProtKB-KW"/>
</dbReference>
<keyword evidence="9" id="KW-0539">Nucleus</keyword>
<evidence type="ECO:0000256" key="6">
    <source>
        <dbReference type="ARBA" id="ARBA00023015"/>
    </source>
</evidence>
<dbReference type="EMBL" id="PNBA02000015">
    <property type="protein sequence ID" value="KAG6398586.1"/>
    <property type="molecule type" value="Genomic_DNA"/>
</dbReference>
<dbReference type="PANTHER" id="PTHR47674">
    <property type="entry name" value="SAGA-ASSOCIATED FACTOR 11"/>
    <property type="match status" value="1"/>
</dbReference>
<evidence type="ECO:0000256" key="2">
    <source>
        <dbReference type="ARBA" id="ARBA00022723"/>
    </source>
</evidence>
<dbReference type="PANTHER" id="PTHR47674:SF3">
    <property type="entry name" value="SAGA-ASSOCIATED FACTOR 11"/>
    <property type="match status" value="1"/>
</dbReference>
<evidence type="ECO:0000256" key="4">
    <source>
        <dbReference type="ARBA" id="ARBA00022833"/>
    </source>
</evidence>
<name>A0A8X8WPP8_SALSN</name>
<organism evidence="12">
    <name type="scientific">Salvia splendens</name>
    <name type="common">Scarlet sage</name>
    <dbReference type="NCBI Taxonomy" id="180675"/>
    <lineage>
        <taxon>Eukaryota</taxon>
        <taxon>Viridiplantae</taxon>
        <taxon>Streptophyta</taxon>
        <taxon>Embryophyta</taxon>
        <taxon>Tracheophyta</taxon>
        <taxon>Spermatophyta</taxon>
        <taxon>Magnoliopsida</taxon>
        <taxon>eudicotyledons</taxon>
        <taxon>Gunneridae</taxon>
        <taxon>Pentapetalae</taxon>
        <taxon>asterids</taxon>
        <taxon>lamiids</taxon>
        <taxon>Lamiales</taxon>
        <taxon>Lamiaceae</taxon>
        <taxon>Nepetoideae</taxon>
        <taxon>Mentheae</taxon>
        <taxon>Salviinae</taxon>
        <taxon>Salvia</taxon>
        <taxon>Salvia subgen. Calosphace</taxon>
        <taxon>core Calosphace</taxon>
    </lineage>
</organism>
<gene>
    <name evidence="12" type="ORF">SASPL_140053</name>
</gene>
<evidence type="ECO:0000256" key="10">
    <source>
        <dbReference type="RuleBase" id="RU261113"/>
    </source>
</evidence>
<keyword evidence="8" id="KW-0804">Transcription</keyword>
<dbReference type="AlphaFoldDB" id="A0A8X8WPP8"/>
<dbReference type="GO" id="GO:0000160">
    <property type="term" value="P:phosphorelay signal transduction system"/>
    <property type="evidence" value="ECO:0007669"/>
    <property type="project" value="InterPro"/>
</dbReference>
<keyword evidence="4" id="KW-0862">Zinc</keyword>
<evidence type="ECO:0000256" key="1">
    <source>
        <dbReference type="ARBA" id="ARBA00004123"/>
    </source>
</evidence>
<feature type="compositionally biased region" description="Polar residues" evidence="11">
    <location>
        <begin position="127"/>
        <end position="168"/>
    </location>
</feature>
<protein>
    <recommendedName>
        <fullName evidence="10">SAGA-associated factor 11</fullName>
    </recommendedName>
</protein>
<dbReference type="GO" id="GO:0070461">
    <property type="term" value="C:SAGA-type complex"/>
    <property type="evidence" value="ECO:0007669"/>
    <property type="project" value="TreeGrafter"/>
</dbReference>
<comment type="similarity">
    <text evidence="10">Belongs to the SGF11 family.</text>
</comment>
<accession>A0A8X8WPP8</accession>
<dbReference type="Proteomes" id="UP000298416">
    <property type="component" value="Unassembled WGS sequence"/>
</dbReference>
<dbReference type="GO" id="GO:0071819">
    <property type="term" value="C:DUBm complex"/>
    <property type="evidence" value="ECO:0007669"/>
    <property type="project" value="UniProtKB-ARBA"/>
</dbReference>
<comment type="subcellular location">
    <subcellularLocation>
        <location evidence="1 10">Nucleus</location>
    </subcellularLocation>
</comment>
<dbReference type="Pfam" id="PF08209">
    <property type="entry name" value="Sgf11"/>
    <property type="match status" value="1"/>
</dbReference>
<evidence type="ECO:0000256" key="9">
    <source>
        <dbReference type="ARBA" id="ARBA00023242"/>
    </source>
</evidence>
<keyword evidence="13" id="KW-1185">Reference proteome</keyword>
<dbReference type="Gene3D" id="1.20.120.160">
    <property type="entry name" value="HPT domain"/>
    <property type="match status" value="1"/>
</dbReference>
<dbReference type="InterPro" id="IPR013246">
    <property type="entry name" value="SAGA_su_Sgf11"/>
</dbReference>
<sequence length="335" mass="37190">MSVPKEDGMPFPSELLSDVFDELLDCIIVDVASESHRIARLGLDRHLDDEEEELRLSAEARARASDPSHSGEANGKYVVDIFGQTHPAIANEIFECMNCSRSIVAGRFAPHLEKCMGKGRKARLKSTRSSTAAQNRYSRGSPVSNMNRLANGSAGNAGTVTPQPTEPTVSAMPHPKRIHQAVTCLLRTGSKMEAEQLQRSFIEYTSGLFREGFLDGQFSQLQMLQDETNPDFVFEVIDMFDSEISRMWTSRRLMLMFISSKAAALALVHRELRTLALLSAASVKNRTSKGWACLGCLQQVKQEYLLVKTKLEALLRLEQQIVAAGGTIPILNEFR</sequence>
<keyword evidence="3" id="KW-0863">Zinc-finger</keyword>
<keyword evidence="7 10" id="KW-0010">Activator</keyword>
<keyword evidence="2" id="KW-0479">Metal-binding</keyword>
<proteinExistence type="inferred from homology"/>
<comment type="caution">
    <text evidence="12">The sequence shown here is derived from an EMBL/GenBank/DDBJ whole genome shotgun (WGS) entry which is preliminary data.</text>
</comment>
<feature type="region of interest" description="Disordered" evidence="11">
    <location>
        <begin position="119"/>
        <end position="173"/>
    </location>
</feature>
<evidence type="ECO:0000313" key="13">
    <source>
        <dbReference type="Proteomes" id="UP000298416"/>
    </source>
</evidence>
<evidence type="ECO:0000256" key="11">
    <source>
        <dbReference type="SAM" id="MobiDB-lite"/>
    </source>
</evidence>
<evidence type="ECO:0000256" key="8">
    <source>
        <dbReference type="ARBA" id="ARBA00023163"/>
    </source>
</evidence>
<keyword evidence="6" id="KW-0805">Transcription regulation</keyword>